<dbReference type="OrthoDB" id="610278at2759"/>
<dbReference type="RefSeq" id="XP_044424353.1">
    <property type="nucleotide sequence ID" value="XM_044568418.1"/>
</dbReference>
<evidence type="ECO:0000313" key="8">
    <source>
        <dbReference type="Proteomes" id="UP000019116"/>
    </source>
</evidence>
<evidence type="ECO:0000256" key="4">
    <source>
        <dbReference type="PROSITE-ProRule" id="PRU01343"/>
    </source>
</evidence>
<keyword evidence="3" id="KW-0862">Zinc</keyword>
<reference evidence="7" key="1">
    <citation type="submission" date="2018-08" db="EMBL/GenBank/DDBJ databases">
        <authorList>
            <person name="Rossello M."/>
        </authorList>
    </citation>
    <scope>NUCLEOTIDE SEQUENCE [LARGE SCALE GENOMIC DNA]</scope>
    <source>
        <strain evidence="7">cv. Chinese Spring</strain>
    </source>
</reference>
<dbReference type="EnsemblPlants" id="TraesCS7A02G444500.1">
    <property type="protein sequence ID" value="TraesCS7A02G444500.1"/>
    <property type="gene ID" value="TraesCS7A02G444500"/>
</dbReference>
<dbReference type="Gramene" id="TraesCAD_scaffold_019102_01G000200.1">
    <property type="protein sequence ID" value="TraesCAD_scaffold_019102_01G000200.1"/>
    <property type="gene ID" value="TraesCAD_scaffold_019102_01G000200"/>
</dbReference>
<accession>A0A3B6RPV7</accession>
<dbReference type="GeneID" id="123148896"/>
<dbReference type="Gramene" id="TraesCS7A03G1077100.1">
    <property type="protein sequence ID" value="TraesCS7A03G1077100.1.CDS"/>
    <property type="gene ID" value="TraesCS7A03G1077100"/>
</dbReference>
<keyword evidence="2 4" id="KW-0863">Zinc-finger</keyword>
<evidence type="ECO:0000256" key="5">
    <source>
        <dbReference type="SAM" id="Coils"/>
    </source>
</evidence>
<dbReference type="PANTHER" id="PTHR35163:SF8">
    <property type="entry name" value="GENOME ASSEMBLY, CHROMOSOME: II"/>
    <property type="match status" value="1"/>
</dbReference>
<dbReference type="Gramene" id="TraesJUL7A03G04027240.1">
    <property type="protein sequence ID" value="TraesJUL7A03G04027240.1"/>
    <property type="gene ID" value="TraesJUL7A03G04027240"/>
</dbReference>
<feature type="coiled-coil region" evidence="5">
    <location>
        <begin position="188"/>
        <end position="226"/>
    </location>
</feature>
<dbReference type="RefSeq" id="XP_044424354.1">
    <property type="nucleotide sequence ID" value="XM_044568419.1"/>
</dbReference>
<keyword evidence="8" id="KW-1185">Reference proteome</keyword>
<sequence>MVSWSDDDSSENSHQYADSASDKGIIKILETIDDSDFEGTEPDVLCNEHSLLAERRVAFQGIHTGRRFFACDVKEGRNCGLVEWVDPFWPATVENALIKLWDKYEECRRSKMEDNLESSFVVHNLTQQKIKLQASYERLVEDVNGLLDALEQRAQMERGKMQNKPDESKLQEKYDMLKNLTVAQANVIRNMKLKLAEEKIKLQAHIDELEKVAEQTKLKLNGIKAILDEWAV</sequence>
<dbReference type="Gramene" id="TraesWEE_scaffold_023208_01G000100.1">
    <property type="protein sequence ID" value="TraesWEE_scaffold_023208_01G000100.1"/>
    <property type="gene ID" value="TraesWEE_scaffold_023208_01G000100"/>
</dbReference>
<keyword evidence="1" id="KW-0479">Metal-binding</keyword>
<dbReference type="Gramene" id="TraesARI7A03G03964510.2">
    <property type="protein sequence ID" value="TraesARI7A03G03964510.2"/>
    <property type="gene ID" value="TraesARI7A03G03964510"/>
</dbReference>
<dbReference type="Gramene" id="TraesPARA_EIv1.0_2332010.1">
    <property type="protein sequence ID" value="TraesPARA_EIv1.0_2332010.1.CDS"/>
    <property type="gene ID" value="TraesPARA_EIv1.0_2332010"/>
</dbReference>
<dbReference type="AlphaFoldDB" id="A0A3B6RPV7"/>
<dbReference type="SMR" id="A0A3B6RPV7"/>
<dbReference type="Gramene" id="TraesRN7A0101064800.1">
    <property type="protein sequence ID" value="TraesRN7A0101064800.1"/>
    <property type="gene ID" value="TraesRN7A0101064800"/>
</dbReference>
<feature type="coiled-coil region" evidence="5">
    <location>
        <begin position="122"/>
        <end position="153"/>
    </location>
</feature>
<reference evidence="7" key="2">
    <citation type="submission" date="2018-10" db="UniProtKB">
        <authorList>
            <consortium name="EnsemblPlants"/>
        </authorList>
    </citation>
    <scope>IDENTIFICATION</scope>
</reference>
<dbReference type="Gramene" id="TraesCS7A02G444500.1">
    <property type="protein sequence ID" value="TraesCS7A02G444500.1"/>
    <property type="gene ID" value="TraesCS7A02G444500"/>
</dbReference>
<evidence type="ECO:0000256" key="1">
    <source>
        <dbReference type="ARBA" id="ARBA00022723"/>
    </source>
</evidence>
<protein>
    <recommendedName>
        <fullName evidence="6">GRF-type domain-containing protein</fullName>
    </recommendedName>
</protein>
<dbReference type="InterPro" id="IPR010666">
    <property type="entry name" value="Znf_GRF"/>
</dbReference>
<evidence type="ECO:0000313" key="7">
    <source>
        <dbReference type="EnsemblPlants" id="TraesCS7A02G444500.1"/>
    </source>
</evidence>
<dbReference type="RefSeq" id="XP_044424352.1">
    <property type="nucleotide sequence ID" value="XM_044568417.1"/>
</dbReference>
<feature type="domain" description="GRF-type" evidence="6">
    <location>
        <begin position="46"/>
        <end position="88"/>
    </location>
</feature>
<keyword evidence="5" id="KW-0175">Coiled coil</keyword>
<gene>
    <name evidence="7" type="primary">LOC123148896</name>
</gene>
<dbReference type="RefSeq" id="XP_044424348.1">
    <property type="nucleotide sequence ID" value="XM_044568413.1"/>
</dbReference>
<dbReference type="PANTHER" id="PTHR35163">
    <property type="entry name" value="OS02G0467300 PROTEIN"/>
    <property type="match status" value="1"/>
</dbReference>
<dbReference type="Gramene" id="TraesNOR7A03G04034270.1">
    <property type="protein sequence ID" value="TraesNOR7A03G04034270.1"/>
    <property type="gene ID" value="TraesNOR7A03G04034270"/>
</dbReference>
<dbReference type="OMA" id="FWPATVE"/>
<name>A0A3B6RPV7_WHEAT</name>
<dbReference type="Gramene" id="TraesROB_scaffold_029871_01G000200.1">
    <property type="protein sequence ID" value="TraesROB_scaffold_029871_01G000200.1"/>
    <property type="gene ID" value="TraesROB_scaffold_029871_01G000200"/>
</dbReference>
<evidence type="ECO:0000259" key="6">
    <source>
        <dbReference type="PROSITE" id="PS51999"/>
    </source>
</evidence>
<dbReference type="RefSeq" id="XP_044424351.1">
    <property type="nucleotide sequence ID" value="XM_044568416.1"/>
</dbReference>
<evidence type="ECO:0000256" key="3">
    <source>
        <dbReference type="ARBA" id="ARBA00022833"/>
    </source>
</evidence>
<dbReference type="PROSITE" id="PS51999">
    <property type="entry name" value="ZF_GRF"/>
    <property type="match status" value="1"/>
</dbReference>
<proteinExistence type="predicted"/>
<dbReference type="Proteomes" id="UP000019116">
    <property type="component" value="Chromosome 7A"/>
</dbReference>
<dbReference type="Gramene" id="TraesSTA7A03G03986450.1">
    <property type="protein sequence ID" value="TraesSTA7A03G03986450.1"/>
    <property type="gene ID" value="TraesSTA7A03G03986450"/>
</dbReference>
<organism evidence="7">
    <name type="scientific">Triticum aestivum</name>
    <name type="common">Wheat</name>
    <dbReference type="NCBI Taxonomy" id="4565"/>
    <lineage>
        <taxon>Eukaryota</taxon>
        <taxon>Viridiplantae</taxon>
        <taxon>Streptophyta</taxon>
        <taxon>Embryophyta</taxon>
        <taxon>Tracheophyta</taxon>
        <taxon>Spermatophyta</taxon>
        <taxon>Magnoliopsida</taxon>
        <taxon>Liliopsida</taxon>
        <taxon>Poales</taxon>
        <taxon>Poaceae</taxon>
        <taxon>BOP clade</taxon>
        <taxon>Pooideae</taxon>
        <taxon>Triticodae</taxon>
        <taxon>Triticeae</taxon>
        <taxon>Triticinae</taxon>
        <taxon>Triticum</taxon>
    </lineage>
</organism>
<evidence type="ECO:0000256" key="2">
    <source>
        <dbReference type="ARBA" id="ARBA00022771"/>
    </source>
</evidence>
<dbReference type="Pfam" id="PF06839">
    <property type="entry name" value="Zn_ribbon_GRF"/>
    <property type="match status" value="1"/>
</dbReference>
<dbReference type="GO" id="GO:0008270">
    <property type="term" value="F:zinc ion binding"/>
    <property type="evidence" value="ECO:0007669"/>
    <property type="project" value="UniProtKB-KW"/>
</dbReference>
<dbReference type="RefSeq" id="XP_044424350.1">
    <property type="nucleotide sequence ID" value="XM_044568415.1"/>
</dbReference>